<dbReference type="AlphaFoldDB" id="A0A0B7NBD6"/>
<sequence length="180" mass="19958">MVCSLLSCQGALPILEPVANDLIVVLIYRNILSPHPNSGYIRPTTISNHLEPTPKPPSEITFRFLPQTEVFEPNSTVPEKKLETEFTTTTSAAILHSSVPTSDAFKVLKVVTPIKRKPSTSFEFPLQLKNLRMKTKVSTPEKEVKKFSPTKTTQRGPGATSLPQPITRASKYYPVADQNL</sequence>
<name>A0A0B7NBD6_9FUNG</name>
<proteinExistence type="predicted"/>
<organism evidence="2 3">
    <name type="scientific">Parasitella parasitica</name>
    <dbReference type="NCBI Taxonomy" id="35722"/>
    <lineage>
        <taxon>Eukaryota</taxon>
        <taxon>Fungi</taxon>
        <taxon>Fungi incertae sedis</taxon>
        <taxon>Mucoromycota</taxon>
        <taxon>Mucoromycotina</taxon>
        <taxon>Mucoromycetes</taxon>
        <taxon>Mucorales</taxon>
        <taxon>Mucorineae</taxon>
        <taxon>Mucoraceae</taxon>
        <taxon>Parasitella</taxon>
    </lineage>
</organism>
<accession>A0A0B7NBD6</accession>
<keyword evidence="3" id="KW-1185">Reference proteome</keyword>
<evidence type="ECO:0000313" key="3">
    <source>
        <dbReference type="Proteomes" id="UP000054107"/>
    </source>
</evidence>
<dbReference type="EMBL" id="LN728073">
    <property type="protein sequence ID" value="CEP12675.1"/>
    <property type="molecule type" value="Genomic_DNA"/>
</dbReference>
<evidence type="ECO:0000256" key="1">
    <source>
        <dbReference type="SAM" id="MobiDB-lite"/>
    </source>
</evidence>
<dbReference type="Proteomes" id="UP000054107">
    <property type="component" value="Unassembled WGS sequence"/>
</dbReference>
<evidence type="ECO:0000313" key="2">
    <source>
        <dbReference type="EMBL" id="CEP12675.1"/>
    </source>
</evidence>
<gene>
    <name evidence="2" type="primary">PARPA_06648.1 scaffold 22770</name>
</gene>
<protein>
    <submittedName>
        <fullName evidence="2">Uncharacterized protein</fullName>
    </submittedName>
</protein>
<feature type="region of interest" description="Disordered" evidence="1">
    <location>
        <begin position="137"/>
        <end position="168"/>
    </location>
</feature>
<reference evidence="2 3" key="1">
    <citation type="submission" date="2014-09" db="EMBL/GenBank/DDBJ databases">
        <authorList>
            <person name="Ellenberger Sabrina"/>
        </authorList>
    </citation>
    <scope>NUCLEOTIDE SEQUENCE [LARGE SCALE GENOMIC DNA]</scope>
    <source>
        <strain evidence="2 3">CBS 412.66</strain>
    </source>
</reference>